<proteinExistence type="predicted"/>
<accession>A0A931CEP6</accession>
<gene>
    <name evidence="1" type="ORF">I4J89_30595</name>
</gene>
<evidence type="ECO:0000313" key="1">
    <source>
        <dbReference type="EMBL" id="MBG0565808.1"/>
    </source>
</evidence>
<protein>
    <submittedName>
        <fullName evidence="1">Uncharacterized protein</fullName>
    </submittedName>
</protein>
<keyword evidence="2" id="KW-1185">Reference proteome</keyword>
<dbReference type="RefSeq" id="WP_196417592.1">
    <property type="nucleotide sequence ID" value="NZ_JADQTO010000017.1"/>
</dbReference>
<organism evidence="1 2">
    <name type="scientific">Actinoplanes aureus</name>
    <dbReference type="NCBI Taxonomy" id="2792083"/>
    <lineage>
        <taxon>Bacteria</taxon>
        <taxon>Bacillati</taxon>
        <taxon>Actinomycetota</taxon>
        <taxon>Actinomycetes</taxon>
        <taxon>Micromonosporales</taxon>
        <taxon>Micromonosporaceae</taxon>
        <taxon>Actinoplanes</taxon>
    </lineage>
</organism>
<name>A0A931CEP6_9ACTN</name>
<dbReference type="Proteomes" id="UP000598146">
    <property type="component" value="Unassembled WGS sequence"/>
</dbReference>
<dbReference type="AlphaFoldDB" id="A0A931CEP6"/>
<comment type="caution">
    <text evidence="1">The sequence shown here is derived from an EMBL/GenBank/DDBJ whole genome shotgun (WGS) entry which is preliminary data.</text>
</comment>
<dbReference type="EMBL" id="JADQTO010000017">
    <property type="protein sequence ID" value="MBG0565808.1"/>
    <property type="molecule type" value="Genomic_DNA"/>
</dbReference>
<reference evidence="1" key="1">
    <citation type="submission" date="2020-11" db="EMBL/GenBank/DDBJ databases">
        <title>Isolation and identification of active actinomycetes.</title>
        <authorList>
            <person name="Sun X."/>
        </authorList>
    </citation>
    <scope>NUCLEOTIDE SEQUENCE</scope>
    <source>
        <strain evidence="1">NEAU-A11</strain>
    </source>
</reference>
<sequence length="93" mass="10365">MDCGGYVREKVSYLVGEGERVSAYLSIPANLVDRWRCGRGVQAEFVVPGFAAAHDFGEAALLISATDSDKWCRGAGFAEMRRRAYAFLEHRLY</sequence>
<evidence type="ECO:0000313" key="2">
    <source>
        <dbReference type="Proteomes" id="UP000598146"/>
    </source>
</evidence>